<proteinExistence type="predicted"/>
<gene>
    <name evidence="2" type="ORF">LTR24_009617</name>
</gene>
<name>A0ABR0JWE7_9EURO</name>
<evidence type="ECO:0008006" key="4">
    <source>
        <dbReference type="Google" id="ProtNLM"/>
    </source>
</evidence>
<dbReference type="EMBL" id="JAVRRG010000221">
    <property type="protein sequence ID" value="KAK5077457.1"/>
    <property type="molecule type" value="Genomic_DNA"/>
</dbReference>
<feature type="region of interest" description="Disordered" evidence="1">
    <location>
        <begin position="191"/>
        <end position="231"/>
    </location>
</feature>
<accession>A0ABR0JWE7</accession>
<evidence type="ECO:0000313" key="3">
    <source>
        <dbReference type="Proteomes" id="UP001345013"/>
    </source>
</evidence>
<protein>
    <recommendedName>
        <fullName evidence="4">Integrase core domain containing protein</fullName>
    </recommendedName>
</protein>
<evidence type="ECO:0000256" key="1">
    <source>
        <dbReference type="SAM" id="MobiDB-lite"/>
    </source>
</evidence>
<organism evidence="2 3">
    <name type="scientific">Lithohypha guttulata</name>
    <dbReference type="NCBI Taxonomy" id="1690604"/>
    <lineage>
        <taxon>Eukaryota</taxon>
        <taxon>Fungi</taxon>
        <taxon>Dikarya</taxon>
        <taxon>Ascomycota</taxon>
        <taxon>Pezizomycotina</taxon>
        <taxon>Eurotiomycetes</taxon>
        <taxon>Chaetothyriomycetidae</taxon>
        <taxon>Chaetothyriales</taxon>
        <taxon>Trichomeriaceae</taxon>
        <taxon>Lithohypha</taxon>
    </lineage>
</organism>
<dbReference type="Proteomes" id="UP001345013">
    <property type="component" value="Unassembled WGS sequence"/>
</dbReference>
<keyword evidence="3" id="KW-1185">Reference proteome</keyword>
<sequence>MAQWSSFYPRDDFQPEIVVGMYDRWISQLGSGPTQAERALVHTPMMDLAHERRFAISEMEQSMTDFELEHRRCIGQYIDHLQMHFSNHPADESEDSVLRQPRALIELDPLPAESKLLDPFPHTNPSLDTVVPPLEQVLELLLSTSVPQVQSTIIEMPPKSPLSADESEIISDRSVKFCIEEIKTLSKQSRRLIPKGPRQQKVIQLRKKAARCHRNESDESDADPQLKRARR</sequence>
<reference evidence="2 3" key="1">
    <citation type="submission" date="2023-08" db="EMBL/GenBank/DDBJ databases">
        <title>Black Yeasts Isolated from many extreme environments.</title>
        <authorList>
            <person name="Coleine C."/>
            <person name="Stajich J.E."/>
            <person name="Selbmann L."/>
        </authorList>
    </citation>
    <scope>NUCLEOTIDE SEQUENCE [LARGE SCALE GENOMIC DNA]</scope>
    <source>
        <strain evidence="2 3">CCFEE 5885</strain>
    </source>
</reference>
<evidence type="ECO:0000313" key="2">
    <source>
        <dbReference type="EMBL" id="KAK5077457.1"/>
    </source>
</evidence>
<comment type="caution">
    <text evidence="2">The sequence shown here is derived from an EMBL/GenBank/DDBJ whole genome shotgun (WGS) entry which is preliminary data.</text>
</comment>